<dbReference type="Proteomes" id="UP000297714">
    <property type="component" value="Unassembled WGS sequence"/>
</dbReference>
<feature type="domain" description="Nbr1 FW" evidence="1">
    <location>
        <begin position="178"/>
        <end position="257"/>
    </location>
</feature>
<dbReference type="InterPro" id="IPR013783">
    <property type="entry name" value="Ig-like_fold"/>
</dbReference>
<organism evidence="2 3">
    <name type="scientific">Caproiciproducens galactitolivorans</name>
    <dbReference type="NCBI Taxonomy" id="642589"/>
    <lineage>
        <taxon>Bacteria</taxon>
        <taxon>Bacillati</taxon>
        <taxon>Bacillota</taxon>
        <taxon>Clostridia</taxon>
        <taxon>Eubacteriales</taxon>
        <taxon>Acutalibacteraceae</taxon>
        <taxon>Caproiciproducens</taxon>
    </lineage>
</organism>
<keyword evidence="3" id="KW-1185">Reference proteome</keyword>
<evidence type="ECO:0000259" key="1">
    <source>
        <dbReference type="Pfam" id="PF16158"/>
    </source>
</evidence>
<gene>
    <name evidence="2" type="ORF">CAGA_05970</name>
</gene>
<dbReference type="Pfam" id="PF16158">
    <property type="entry name" value="N_BRCA1_IG"/>
    <property type="match status" value="1"/>
</dbReference>
<evidence type="ECO:0000313" key="3">
    <source>
        <dbReference type="Proteomes" id="UP000297714"/>
    </source>
</evidence>
<reference evidence="2 3" key="1">
    <citation type="submission" date="2019-04" db="EMBL/GenBank/DDBJ databases">
        <authorList>
            <person name="Poehlein A."/>
            <person name="Bengelsdorf F.R."/>
            <person name="Duerre P."/>
            <person name="Daniel R."/>
        </authorList>
    </citation>
    <scope>NUCLEOTIDE SEQUENCE [LARGE SCALE GENOMIC DNA]</scope>
    <source>
        <strain evidence="2 3">BS-1</strain>
    </source>
</reference>
<dbReference type="InterPro" id="IPR032350">
    <property type="entry name" value="Nbr1_FW"/>
</dbReference>
<dbReference type="RefSeq" id="WP_135657558.1">
    <property type="nucleotide sequence ID" value="NZ_SRMQ01000002.1"/>
</dbReference>
<dbReference type="AlphaFoldDB" id="A0A4Z0YBC0"/>
<protein>
    <recommendedName>
        <fullName evidence="1">Nbr1 FW domain-containing protein</fullName>
    </recommendedName>
</protein>
<name>A0A4Z0YBC0_9FIRM</name>
<dbReference type="OrthoDB" id="166850at2"/>
<comment type="caution">
    <text evidence="2">The sequence shown here is derived from an EMBL/GenBank/DDBJ whole genome shotgun (WGS) entry which is preliminary data.</text>
</comment>
<dbReference type="EMBL" id="SRMQ01000002">
    <property type="protein sequence ID" value="TGJ77228.1"/>
    <property type="molecule type" value="Genomic_DNA"/>
</dbReference>
<evidence type="ECO:0000313" key="2">
    <source>
        <dbReference type="EMBL" id="TGJ77228.1"/>
    </source>
</evidence>
<dbReference type="Gene3D" id="2.60.40.10">
    <property type="entry name" value="Immunoglobulins"/>
    <property type="match status" value="1"/>
</dbReference>
<accession>A0A4Z0YBC0</accession>
<sequence length="275" mass="31601">MITINFSQYCKNIYPYCQQISSQGLFVSKLFVAGGSSYFSASITADKEYQKKLYNGSKPLTQNLKDSFPANIQLDALVGLFEKHLKDDKVRQAMTAFAIPVSLEPARDTFSRALALQFRNLIKSYDSDVDDIVAMEYQRLLIEPADEKPQSLAPLYPGDGAYVLEFLPMRIYSKKCYEQFDHTWVIRNTGNQTWRGRKLVFVNHADVRPRTETNYIEIPDVAPGKDIKITTSFDTRGFEGHYDCLWEMQDSEGNDCFPNNKRLFNVTIESKFEIK</sequence>
<proteinExistence type="predicted"/>